<dbReference type="eggNOG" id="ENOG503177F">
    <property type="taxonomic scope" value="Bacteria"/>
</dbReference>
<evidence type="ECO:0000313" key="1">
    <source>
        <dbReference type="EMBL" id="ACY15313.1"/>
    </source>
</evidence>
<dbReference type="RefSeq" id="WP_012827921.1">
    <property type="nucleotide sequence ID" value="NC_013440.1"/>
</dbReference>
<dbReference type="EMBL" id="CP001804">
    <property type="protein sequence ID" value="ACY15313.1"/>
    <property type="molecule type" value="Genomic_DNA"/>
</dbReference>
<accession>D0LND6</accession>
<dbReference type="AlphaFoldDB" id="D0LND6"/>
<dbReference type="KEGG" id="hoh:Hoch_2786"/>
<protein>
    <submittedName>
        <fullName evidence="1">Uncharacterized protein</fullName>
    </submittedName>
</protein>
<dbReference type="Proteomes" id="UP000001880">
    <property type="component" value="Chromosome"/>
</dbReference>
<dbReference type="STRING" id="502025.Hoch_2786"/>
<proteinExistence type="predicted"/>
<keyword evidence="2" id="KW-1185">Reference proteome</keyword>
<sequence length="736" mass="79239">MLGLPVEGAQVRVWRLDLDGERRDRKPVAEAVTDAAGRFRMELGATFSNLQIESTGGRVHELWADELLEVDPAVPLVAVIPLYEPLPPREIVVSPFTSVATALAERQHANQDEARYHEVTRRVQADFGQHFGGISILDTPPAPISEPISQLTPDVRHGLLLASLSLLVGRMAEVSAGSPRSFNTQALTAALMADASSEEALLDGIGPQGQLALGICAPEPDCAECRPLCQLGTETLRQDLAETLAFHLIGSIHDGTGLAFGDGAAFADQIAQGAAAALFGDVEGGGIRDEKGPSITALESPYFDESQDVIAFDAELRPVHVHSAGARVDLSSVFEGSCERTLHKHVNLLGTEDNPLRWRFAVSDEAAGFETRDVSVRVRPPGVTAPRQLEVVPAEQPDGASPLGRVFEVVASEAEVSALADVEGRFDIEITARDRLGNPSEVMRGCWQHIPRAAPLHAGQLEEETGPGSLASLNLDNDDIALLFGDPRPASLGFPLVSVPLENNTDETIYLTLSLDQLEGTFSRTWLESRAFLRSDIQARDCLNGNPPTCSLTLDREPTEDAVSGQPLPSVQERYFVLRVIDAQNGVPLVCDECRAGEFRLDANRSYAIQVVATSLNFLVPDDIEPGAVQRILVGPSGEKVALTGEIQIGSFHHCSEPSQGLCVSNSFYDFYHALTYAEINIETLHLVASTAPIQALTPRRTQPPNAANESTLAAPILTSYAWSSREESIPPIDSD</sequence>
<reference evidence="1 2" key="1">
    <citation type="journal article" date="2010" name="Stand. Genomic Sci.">
        <title>Complete genome sequence of Haliangium ochraceum type strain (SMP-2).</title>
        <authorList>
            <consortium name="US DOE Joint Genome Institute (JGI-PGF)"/>
            <person name="Ivanova N."/>
            <person name="Daum C."/>
            <person name="Lang E."/>
            <person name="Abt B."/>
            <person name="Kopitz M."/>
            <person name="Saunders E."/>
            <person name="Lapidus A."/>
            <person name="Lucas S."/>
            <person name="Glavina Del Rio T."/>
            <person name="Nolan M."/>
            <person name="Tice H."/>
            <person name="Copeland A."/>
            <person name="Cheng J.F."/>
            <person name="Chen F."/>
            <person name="Bruce D."/>
            <person name="Goodwin L."/>
            <person name="Pitluck S."/>
            <person name="Mavromatis K."/>
            <person name="Pati A."/>
            <person name="Mikhailova N."/>
            <person name="Chen A."/>
            <person name="Palaniappan K."/>
            <person name="Land M."/>
            <person name="Hauser L."/>
            <person name="Chang Y.J."/>
            <person name="Jeffries C.D."/>
            <person name="Detter J.C."/>
            <person name="Brettin T."/>
            <person name="Rohde M."/>
            <person name="Goker M."/>
            <person name="Bristow J."/>
            <person name="Markowitz V."/>
            <person name="Eisen J.A."/>
            <person name="Hugenholtz P."/>
            <person name="Kyrpides N.C."/>
            <person name="Klenk H.P."/>
        </authorList>
    </citation>
    <scope>NUCLEOTIDE SEQUENCE [LARGE SCALE GENOMIC DNA]</scope>
    <source>
        <strain evidence="2">DSM 14365 / CIP 107738 / JCM 11303 / AJ 13395 / SMP-2</strain>
    </source>
</reference>
<organism evidence="1 2">
    <name type="scientific">Haliangium ochraceum (strain DSM 14365 / JCM 11303 / SMP-2)</name>
    <dbReference type="NCBI Taxonomy" id="502025"/>
    <lineage>
        <taxon>Bacteria</taxon>
        <taxon>Pseudomonadati</taxon>
        <taxon>Myxococcota</taxon>
        <taxon>Polyangia</taxon>
        <taxon>Haliangiales</taxon>
        <taxon>Kofleriaceae</taxon>
        <taxon>Haliangium</taxon>
    </lineage>
</organism>
<gene>
    <name evidence="1" type="ordered locus">Hoch_2786</name>
</gene>
<evidence type="ECO:0000313" key="2">
    <source>
        <dbReference type="Proteomes" id="UP000001880"/>
    </source>
</evidence>
<name>D0LND6_HALO1</name>
<dbReference type="HOGENOM" id="CLU_363998_0_0_7"/>